<dbReference type="RefSeq" id="WP_125042394.1">
    <property type="nucleotide sequence ID" value="NZ_BHWB01000016.1"/>
</dbReference>
<dbReference type="PANTHER" id="PTHR33608:SF3">
    <property type="entry name" value="SLR2013 PROTEIN"/>
    <property type="match status" value="1"/>
</dbReference>
<proteinExistence type="predicted"/>
<feature type="transmembrane region" description="Helical" evidence="1">
    <location>
        <begin position="33"/>
        <end position="50"/>
    </location>
</feature>
<keyword evidence="1" id="KW-0472">Membrane</keyword>
<organism evidence="3 4">
    <name type="scientific">Bacteroides faecalis</name>
    <dbReference type="NCBI Taxonomy" id="2447885"/>
    <lineage>
        <taxon>Bacteria</taxon>
        <taxon>Pseudomonadati</taxon>
        <taxon>Bacteroidota</taxon>
        <taxon>Bacteroidia</taxon>
        <taxon>Bacteroidales</taxon>
        <taxon>Bacteroidaceae</taxon>
        <taxon>Bacteroides</taxon>
    </lineage>
</organism>
<dbReference type="Proteomes" id="UP000288079">
    <property type="component" value="Unassembled WGS sequence"/>
</dbReference>
<feature type="domain" description="DUF58" evidence="2">
    <location>
        <begin position="197"/>
        <end position="361"/>
    </location>
</feature>
<dbReference type="SUPFAM" id="SSF53300">
    <property type="entry name" value="vWA-like"/>
    <property type="match status" value="1"/>
</dbReference>
<dbReference type="InterPro" id="IPR036465">
    <property type="entry name" value="vWFA_dom_sf"/>
</dbReference>
<keyword evidence="1" id="KW-1133">Transmembrane helix</keyword>
<accession>A0A401LZS0</accession>
<protein>
    <recommendedName>
        <fullName evidence="2">DUF58 domain-containing protein</fullName>
    </recommendedName>
</protein>
<evidence type="ECO:0000256" key="1">
    <source>
        <dbReference type="SAM" id="Phobius"/>
    </source>
</evidence>
<evidence type="ECO:0000313" key="4">
    <source>
        <dbReference type="Proteomes" id="UP000288079"/>
    </source>
</evidence>
<dbReference type="EMBL" id="BHWB01000016">
    <property type="protein sequence ID" value="GCB36924.1"/>
    <property type="molecule type" value="Genomic_DNA"/>
</dbReference>
<dbReference type="PANTHER" id="PTHR33608">
    <property type="entry name" value="BLL2464 PROTEIN"/>
    <property type="match status" value="1"/>
</dbReference>
<comment type="caution">
    <text evidence="3">The sequence shown here is derived from an EMBL/GenBank/DDBJ whole genome shotgun (WGS) entry which is preliminary data.</text>
</comment>
<sequence>MYLTRRFYIALVLVILLLGSGYAFAPLFIIGQVALVILFLMALIDGYLLYSIHGIRAYRRCADRFSNGDNNEVNIRVESSYSRPVSLDVIDEIPFIFQKRDIDFKIELQANEGRNITYSLRPTRRGVYGFGHIRVFVTLQIGLLSRRYTCGEPLEIKVYPSYLMLHQYELLAINDNLTELGIKRIRRIGHHTEFEQIKDYVKGDDYRTINWKASARRHQLMVNVYQDERSQQIFNVIDKGRIMQQAFRGMTLFDYAINASLVLSYVALQKEDKAGLVTFDEHFDSFVPASKQPGHMQTLLENLYSQHTTFGETDFSALCVHMNKHVSKRSLLILYTNFTNISSMNRQLTYLKQLNRQHRLLVVFFEDADLKAYIAAPAQNTEEYYRHVIAEKFAFEKRLIVSTLKQHGIYSLLTTPENLSIDVINKYLEIKSRQLL</sequence>
<dbReference type="OrthoDB" id="845740at2"/>
<evidence type="ECO:0000313" key="3">
    <source>
        <dbReference type="EMBL" id="GCB36924.1"/>
    </source>
</evidence>
<keyword evidence="4" id="KW-1185">Reference proteome</keyword>
<gene>
    <name evidence="3" type="ORF">KGMB02408_38690</name>
</gene>
<dbReference type="InterPro" id="IPR002881">
    <property type="entry name" value="DUF58"/>
</dbReference>
<dbReference type="AlphaFoldDB" id="A0A401LZS0"/>
<dbReference type="Pfam" id="PF01882">
    <property type="entry name" value="DUF58"/>
    <property type="match status" value="1"/>
</dbReference>
<evidence type="ECO:0000259" key="2">
    <source>
        <dbReference type="Pfam" id="PF01882"/>
    </source>
</evidence>
<keyword evidence="1" id="KW-0812">Transmembrane</keyword>
<reference evidence="3 4" key="1">
    <citation type="submission" date="2018-10" db="EMBL/GenBank/DDBJ databases">
        <title>Draft Genome Sequence of Bacteroides sp. KCTC 15687.</title>
        <authorList>
            <person name="Yu S.Y."/>
            <person name="Kim J.S."/>
            <person name="Oh B.S."/>
            <person name="Park S.H."/>
            <person name="Kang S.W."/>
            <person name="Park J.E."/>
            <person name="Choi S.H."/>
            <person name="Han K.I."/>
            <person name="Lee K.C."/>
            <person name="Eom M.K."/>
            <person name="Suh M.K."/>
            <person name="Lee D.H."/>
            <person name="Yoon H."/>
            <person name="Kim B."/>
            <person name="Yang S.J."/>
            <person name="Lee J.S."/>
            <person name="Lee J.H."/>
        </authorList>
    </citation>
    <scope>NUCLEOTIDE SEQUENCE [LARGE SCALE GENOMIC DNA]</scope>
    <source>
        <strain evidence="3 4">KCTC 15687</strain>
    </source>
</reference>
<name>A0A401LZS0_9BACE</name>